<protein>
    <recommendedName>
        <fullName evidence="3">Helix-turn-helix domain-containing protein</fullName>
    </recommendedName>
</protein>
<keyword evidence="2" id="KW-1185">Reference proteome</keyword>
<sequence>MATAETAAQSERPESVGEWCDHHGLIGALLPFGYRRTETFDQFRTLAAEVKVLPKYQATFKLSDLLDDDDITRPFASSTVVTTQLKHLGAWPYRQTSSGMRWINPNYVHDHPWETAQCSTDKRTDILREAASYGVLTVSDVAPRFGLTTESLRRFLTRQEFDWSRYRCEGIRRLARTLATVHAWRDWSERELAAPFRRKTPTVRSWIHTYARTADWTPPADPSYRSDFQQGESRQ</sequence>
<dbReference type="AlphaFoldDB" id="A0ABD5MJA0"/>
<gene>
    <name evidence="1" type="ORF">OS889_13870</name>
</gene>
<evidence type="ECO:0008006" key="3">
    <source>
        <dbReference type="Google" id="ProtNLM"/>
    </source>
</evidence>
<dbReference type="Proteomes" id="UP001570511">
    <property type="component" value="Unassembled WGS sequence"/>
</dbReference>
<name>A0ABD5MJA0_9EURY</name>
<organism evidence="1 2">
    <name type="scientific">Halobellus rubicundus</name>
    <dbReference type="NCBI Taxonomy" id="2996466"/>
    <lineage>
        <taxon>Archaea</taxon>
        <taxon>Methanobacteriati</taxon>
        <taxon>Methanobacteriota</taxon>
        <taxon>Stenosarchaea group</taxon>
        <taxon>Halobacteria</taxon>
        <taxon>Halobacteriales</taxon>
        <taxon>Haloferacaceae</taxon>
        <taxon>Halobellus</taxon>
    </lineage>
</organism>
<dbReference type="RefSeq" id="WP_372390711.1">
    <property type="nucleotide sequence ID" value="NZ_JBGNYA010000001.1"/>
</dbReference>
<accession>A0ABD5MJA0</accession>
<proteinExistence type="predicted"/>
<comment type="caution">
    <text evidence="1">The sequence shown here is derived from an EMBL/GenBank/DDBJ whole genome shotgun (WGS) entry which is preliminary data.</text>
</comment>
<dbReference type="EMBL" id="JBGNYA010000001">
    <property type="protein sequence ID" value="MFA1612086.1"/>
    <property type="molecule type" value="Genomic_DNA"/>
</dbReference>
<evidence type="ECO:0000313" key="1">
    <source>
        <dbReference type="EMBL" id="MFA1612086.1"/>
    </source>
</evidence>
<reference evidence="1 2" key="1">
    <citation type="submission" date="2024-08" db="EMBL/GenBank/DDBJ databases">
        <title>Halobellus sp. MBLA0158 whole genome sequence.</title>
        <authorList>
            <person name="Hwang C.Y."/>
            <person name="Cho E.-S."/>
            <person name="Seo M.-J."/>
        </authorList>
    </citation>
    <scope>NUCLEOTIDE SEQUENCE [LARGE SCALE GENOMIC DNA]</scope>
    <source>
        <strain evidence="1 2">MBLA0158</strain>
    </source>
</reference>
<evidence type="ECO:0000313" key="2">
    <source>
        <dbReference type="Proteomes" id="UP001570511"/>
    </source>
</evidence>